<accession>A0A284S2R3</accession>
<dbReference type="OMA" id="MSSFACC"/>
<dbReference type="STRING" id="47428.A0A284S2R3"/>
<evidence type="ECO:0000256" key="4">
    <source>
        <dbReference type="ARBA" id="ARBA00022989"/>
    </source>
</evidence>
<evidence type="ECO:0008006" key="9">
    <source>
        <dbReference type="Google" id="ProtNLM"/>
    </source>
</evidence>
<evidence type="ECO:0000313" key="8">
    <source>
        <dbReference type="Proteomes" id="UP000219338"/>
    </source>
</evidence>
<name>A0A284S2R3_ARMOS</name>
<evidence type="ECO:0000256" key="3">
    <source>
        <dbReference type="ARBA" id="ARBA00022692"/>
    </source>
</evidence>
<dbReference type="PANTHER" id="PTHR13353">
    <property type="entry name" value="TRANSMEMBRANE PROTEIN 19"/>
    <property type="match status" value="1"/>
</dbReference>
<dbReference type="PANTHER" id="PTHR13353:SF5">
    <property type="entry name" value="TRANSMEMBRANE PROTEIN 19"/>
    <property type="match status" value="1"/>
</dbReference>
<keyword evidence="8" id="KW-1185">Reference proteome</keyword>
<dbReference type="AlphaFoldDB" id="A0A284S2R3"/>
<keyword evidence="5 6" id="KW-0472">Membrane</keyword>
<dbReference type="OrthoDB" id="30881at2759"/>
<feature type="transmembrane region" description="Helical" evidence="6">
    <location>
        <begin position="210"/>
        <end position="231"/>
    </location>
</feature>
<evidence type="ECO:0000256" key="5">
    <source>
        <dbReference type="ARBA" id="ARBA00023136"/>
    </source>
</evidence>
<protein>
    <recommendedName>
        <fullName evidence="9">Transmembrane protein 19</fullName>
    </recommendedName>
</protein>
<keyword evidence="4 6" id="KW-1133">Transmembrane helix</keyword>
<dbReference type="EMBL" id="FUEG01000027">
    <property type="protein sequence ID" value="SJL15274.1"/>
    <property type="molecule type" value="Genomic_DNA"/>
</dbReference>
<evidence type="ECO:0000313" key="7">
    <source>
        <dbReference type="EMBL" id="SJL15274.1"/>
    </source>
</evidence>
<reference evidence="8" key="1">
    <citation type="journal article" date="2017" name="Nat. Ecol. Evol.">
        <title>Genome expansion and lineage-specific genetic innovations in the forest pathogenic fungi Armillaria.</title>
        <authorList>
            <person name="Sipos G."/>
            <person name="Prasanna A.N."/>
            <person name="Walter M.C."/>
            <person name="O'Connor E."/>
            <person name="Balint B."/>
            <person name="Krizsan K."/>
            <person name="Kiss B."/>
            <person name="Hess J."/>
            <person name="Varga T."/>
            <person name="Slot J."/>
            <person name="Riley R."/>
            <person name="Boka B."/>
            <person name="Rigling D."/>
            <person name="Barry K."/>
            <person name="Lee J."/>
            <person name="Mihaltcheva S."/>
            <person name="LaButti K."/>
            <person name="Lipzen A."/>
            <person name="Waldron R."/>
            <person name="Moloney N.M."/>
            <person name="Sperisen C."/>
            <person name="Kredics L."/>
            <person name="Vagvoelgyi C."/>
            <person name="Patrignani A."/>
            <person name="Fitzpatrick D."/>
            <person name="Nagy I."/>
            <person name="Doyle S."/>
            <person name="Anderson J.B."/>
            <person name="Grigoriev I.V."/>
            <person name="Gueldener U."/>
            <person name="Muensterkoetter M."/>
            <person name="Nagy L.G."/>
        </authorList>
    </citation>
    <scope>NUCLEOTIDE SEQUENCE [LARGE SCALE GENOMIC DNA]</scope>
    <source>
        <strain evidence="8">C18/9</strain>
    </source>
</reference>
<dbReference type="InterPro" id="IPR002794">
    <property type="entry name" value="DUF92_TMEM19"/>
</dbReference>
<proteinExistence type="inferred from homology"/>
<dbReference type="Proteomes" id="UP000219338">
    <property type="component" value="Unassembled WGS sequence"/>
</dbReference>
<sequence length="275" mass="28678">MEIPYFALLLATLLALHGLRKKSLSPGGAATAFLVGTLMMSGDTKVFGAALIFFYLVGSRATRYGKQRKAKLEDGYTEGGERTGWQVLSNSCGALVCCVVWNALYSPESVHHALLPLSSISPPENLVEPGTLSRQLIFGALGHFGCCLGDTLASELGILDGGNGPWLVTTGKRVPPGTNGGVSVGGTLASLIGGAGVGAVMAAWGGLEMVWWGALAGGLGSLVDSVLGATIQETRWEEQTGLVGRGKRINGWNLLSNNQVNVVSSLVTTAWMSRM</sequence>
<comment type="subcellular location">
    <subcellularLocation>
        <location evidence="1">Membrane</location>
        <topology evidence="1">Multi-pass membrane protein</topology>
    </subcellularLocation>
</comment>
<dbReference type="Pfam" id="PF01940">
    <property type="entry name" value="DUF92"/>
    <property type="match status" value="1"/>
</dbReference>
<gene>
    <name evidence="7" type="ORF">ARMOST_18765</name>
</gene>
<organism evidence="7 8">
    <name type="scientific">Armillaria ostoyae</name>
    <name type="common">Armillaria root rot fungus</name>
    <dbReference type="NCBI Taxonomy" id="47428"/>
    <lineage>
        <taxon>Eukaryota</taxon>
        <taxon>Fungi</taxon>
        <taxon>Dikarya</taxon>
        <taxon>Basidiomycota</taxon>
        <taxon>Agaricomycotina</taxon>
        <taxon>Agaricomycetes</taxon>
        <taxon>Agaricomycetidae</taxon>
        <taxon>Agaricales</taxon>
        <taxon>Marasmiineae</taxon>
        <taxon>Physalacriaceae</taxon>
        <taxon>Armillaria</taxon>
    </lineage>
</organism>
<comment type="similarity">
    <text evidence="2">Belongs to the TMEM19 family.</text>
</comment>
<evidence type="ECO:0000256" key="6">
    <source>
        <dbReference type="SAM" id="Phobius"/>
    </source>
</evidence>
<keyword evidence="3 6" id="KW-0812">Transmembrane</keyword>
<dbReference type="GO" id="GO:0016020">
    <property type="term" value="C:membrane"/>
    <property type="evidence" value="ECO:0007669"/>
    <property type="project" value="UniProtKB-SubCell"/>
</dbReference>
<feature type="transmembrane region" description="Helical" evidence="6">
    <location>
        <begin position="31"/>
        <end position="58"/>
    </location>
</feature>
<feature type="transmembrane region" description="Helical" evidence="6">
    <location>
        <begin position="182"/>
        <end position="204"/>
    </location>
</feature>
<evidence type="ECO:0000256" key="2">
    <source>
        <dbReference type="ARBA" id="ARBA00009012"/>
    </source>
</evidence>
<evidence type="ECO:0000256" key="1">
    <source>
        <dbReference type="ARBA" id="ARBA00004141"/>
    </source>
</evidence>